<organism evidence="8 9">
    <name type="scientific">Hymenobacter lapidarius</name>
    <dbReference type="NCBI Taxonomy" id="1908237"/>
    <lineage>
        <taxon>Bacteria</taxon>
        <taxon>Pseudomonadati</taxon>
        <taxon>Bacteroidota</taxon>
        <taxon>Cytophagia</taxon>
        <taxon>Cytophagales</taxon>
        <taxon>Hymenobacteraceae</taxon>
        <taxon>Hymenobacter</taxon>
    </lineage>
</organism>
<dbReference type="InterPro" id="IPR002173">
    <property type="entry name" value="Carboh/pur_kinase_PfkB_CS"/>
</dbReference>
<proteinExistence type="inferred from homology"/>
<dbReference type="FunFam" id="3.40.1190.20:FF:000001">
    <property type="entry name" value="Phosphofructokinase"/>
    <property type="match status" value="1"/>
</dbReference>
<dbReference type="GO" id="GO:0005524">
    <property type="term" value="F:ATP binding"/>
    <property type="evidence" value="ECO:0007669"/>
    <property type="project" value="UniProtKB-KW"/>
</dbReference>
<dbReference type="PANTHER" id="PTHR46566:SF2">
    <property type="entry name" value="ATP-DEPENDENT 6-PHOSPHOFRUCTOKINASE ISOZYME 2"/>
    <property type="match status" value="1"/>
</dbReference>
<evidence type="ECO:0000259" key="7">
    <source>
        <dbReference type="Pfam" id="PF00294"/>
    </source>
</evidence>
<dbReference type="GO" id="GO:0005829">
    <property type="term" value="C:cytosol"/>
    <property type="evidence" value="ECO:0007669"/>
    <property type="project" value="TreeGrafter"/>
</dbReference>
<feature type="domain" description="Carbohydrate kinase PfkB" evidence="7">
    <location>
        <begin position="19"/>
        <end position="292"/>
    </location>
</feature>
<gene>
    <name evidence="8" type="ORF">BEN47_12205</name>
</gene>
<name>A0A1G1T784_9BACT</name>
<dbReference type="PIRSF" id="PIRSF000535">
    <property type="entry name" value="1PFK/6PFK/LacC"/>
    <property type="match status" value="1"/>
</dbReference>
<dbReference type="Pfam" id="PF00294">
    <property type="entry name" value="PfkB"/>
    <property type="match status" value="1"/>
</dbReference>
<evidence type="ECO:0000313" key="9">
    <source>
        <dbReference type="Proteomes" id="UP000176294"/>
    </source>
</evidence>
<evidence type="ECO:0000256" key="4">
    <source>
        <dbReference type="ARBA" id="ARBA00022777"/>
    </source>
</evidence>
<keyword evidence="9" id="KW-1185">Reference proteome</keyword>
<evidence type="ECO:0000256" key="2">
    <source>
        <dbReference type="ARBA" id="ARBA00022679"/>
    </source>
</evidence>
<evidence type="ECO:0000256" key="6">
    <source>
        <dbReference type="PIRNR" id="PIRNR000535"/>
    </source>
</evidence>
<accession>A0A1G1T784</accession>
<dbReference type="EMBL" id="MDZB01000094">
    <property type="protein sequence ID" value="OGX86743.1"/>
    <property type="molecule type" value="Genomic_DNA"/>
</dbReference>
<dbReference type="InterPro" id="IPR029056">
    <property type="entry name" value="Ribokinase-like"/>
</dbReference>
<dbReference type="RefSeq" id="WP_070726706.1">
    <property type="nucleotide sequence ID" value="NZ_MDZB01000094.1"/>
</dbReference>
<dbReference type="Proteomes" id="UP000176294">
    <property type="component" value="Unassembled WGS sequence"/>
</dbReference>
<dbReference type="PROSITE" id="PS00583">
    <property type="entry name" value="PFKB_KINASES_1"/>
    <property type="match status" value="1"/>
</dbReference>
<dbReference type="NCBIfam" id="TIGR03168">
    <property type="entry name" value="1-PFK"/>
    <property type="match status" value="1"/>
</dbReference>
<dbReference type="InterPro" id="IPR017583">
    <property type="entry name" value="Tagatose/fructose_Pkinase"/>
</dbReference>
<evidence type="ECO:0000256" key="1">
    <source>
        <dbReference type="ARBA" id="ARBA00010688"/>
    </source>
</evidence>
<keyword evidence="4" id="KW-0418">Kinase</keyword>
<dbReference type="SUPFAM" id="SSF53613">
    <property type="entry name" value="Ribokinase-like"/>
    <property type="match status" value="1"/>
</dbReference>
<protein>
    <submittedName>
        <fullName evidence="8">Phosphofructokinase</fullName>
    </submittedName>
</protein>
<reference evidence="8 9" key="1">
    <citation type="submission" date="2016-08" db="EMBL/GenBank/DDBJ databases">
        <title>Hymenobacter coccineus sp. nov., Hymenobacter lapidarius sp. nov. and Hymenobacter glacialis sp. nov., isolated from Antarctic soil.</title>
        <authorList>
            <person name="Sedlacek I."/>
            <person name="Kralova S."/>
            <person name="Kyrova K."/>
            <person name="Maslanova I."/>
            <person name="Stankova E."/>
            <person name="Vrbovska V."/>
            <person name="Nemec M."/>
            <person name="Bartak M."/>
            <person name="Svec P."/>
            <person name="Busse H.-J."/>
            <person name="Pantucek R."/>
        </authorList>
    </citation>
    <scope>NUCLEOTIDE SEQUENCE [LARGE SCALE GENOMIC DNA]</scope>
    <source>
        <strain evidence="8 9">CCM 8643</strain>
    </source>
</reference>
<dbReference type="OrthoDB" id="9801219at2"/>
<comment type="caution">
    <text evidence="8">The sequence shown here is derived from an EMBL/GenBank/DDBJ whole genome shotgun (WGS) entry which is preliminary data.</text>
</comment>
<evidence type="ECO:0000256" key="3">
    <source>
        <dbReference type="ARBA" id="ARBA00022741"/>
    </source>
</evidence>
<dbReference type="Gene3D" id="3.40.1190.20">
    <property type="match status" value="1"/>
</dbReference>
<dbReference type="AlphaFoldDB" id="A0A1G1T784"/>
<comment type="similarity">
    <text evidence="1">Belongs to the carbohydrate kinase PfkB family.</text>
</comment>
<dbReference type="PROSITE" id="PS00584">
    <property type="entry name" value="PFKB_KINASES_2"/>
    <property type="match status" value="1"/>
</dbReference>
<keyword evidence="5" id="KW-0067">ATP-binding</keyword>
<dbReference type="GO" id="GO:0003872">
    <property type="term" value="F:6-phosphofructokinase activity"/>
    <property type="evidence" value="ECO:0007669"/>
    <property type="project" value="TreeGrafter"/>
</dbReference>
<evidence type="ECO:0000256" key="5">
    <source>
        <dbReference type="ARBA" id="ARBA00022840"/>
    </source>
</evidence>
<dbReference type="InterPro" id="IPR011611">
    <property type="entry name" value="PfkB_dom"/>
</dbReference>
<sequence length="329" mass="33594">MPYVVTLTLNPAIDKSTSVPQLVPDQKLQCAPPTVEPGGGGINVARGLQRLGLQARAVFVAGGPPGEVLQQLMAREGLAAHPVPTAAWTRENLTVVDASTNQQYRFGMPGTTVTAAEQAQVLAALDALAPLPDVLVVSGSLPQGVAPAFMGDVARWARQAGARLIVDTSGEALRSAVAEGVYLLKPNLGELARLAGVPALDSASAAAAAQALIAQGRCEIVVVSLGPVGACLVTREVVEHIAAPAVKKQSTVGAGDSMVAGLVFALSQGRPVREAVRLGVACGTAATMNPGTELFHAADAEKLFQWLLQTMPAAVPAGPGVEIQAVVPK</sequence>
<keyword evidence="3" id="KW-0547">Nucleotide-binding</keyword>
<keyword evidence="2 6" id="KW-0808">Transferase</keyword>
<dbReference type="PANTHER" id="PTHR46566">
    <property type="entry name" value="1-PHOSPHOFRUCTOKINASE-RELATED"/>
    <property type="match status" value="1"/>
</dbReference>
<dbReference type="CDD" id="cd01164">
    <property type="entry name" value="FruK_PfkB_like"/>
    <property type="match status" value="1"/>
</dbReference>
<evidence type="ECO:0000313" key="8">
    <source>
        <dbReference type="EMBL" id="OGX86743.1"/>
    </source>
</evidence>
<dbReference type="STRING" id="1908237.BEN47_12205"/>